<accession>A0A0F8ZBA6</accession>
<evidence type="ECO:0000256" key="1">
    <source>
        <dbReference type="SAM" id="MobiDB-lite"/>
    </source>
</evidence>
<comment type="caution">
    <text evidence="2">The sequence shown here is derived from an EMBL/GenBank/DDBJ whole genome shotgun (WGS) entry which is preliminary data.</text>
</comment>
<sequence>MADDATDTGTTGEIEAGTTPTSSADDSTQDGSTPADATVSAQSGGSQAASDDDLRIPKYRLDEATARGNRFETQVQDLITQNERNERRIRAVMGVDDPEGAGIEKPEVVQLRKDLESVYPELAWLRGNFEA</sequence>
<dbReference type="EMBL" id="LAZR01061352">
    <property type="protein sequence ID" value="KKK63749.1"/>
    <property type="molecule type" value="Genomic_DNA"/>
</dbReference>
<dbReference type="AlphaFoldDB" id="A0A0F8ZBA6"/>
<reference evidence="2" key="1">
    <citation type="journal article" date="2015" name="Nature">
        <title>Complex archaea that bridge the gap between prokaryotes and eukaryotes.</title>
        <authorList>
            <person name="Spang A."/>
            <person name="Saw J.H."/>
            <person name="Jorgensen S.L."/>
            <person name="Zaremba-Niedzwiedzka K."/>
            <person name="Martijn J."/>
            <person name="Lind A.E."/>
            <person name="van Eijk R."/>
            <person name="Schleper C."/>
            <person name="Guy L."/>
            <person name="Ettema T.J."/>
        </authorList>
    </citation>
    <scope>NUCLEOTIDE SEQUENCE</scope>
</reference>
<feature type="region of interest" description="Disordered" evidence="1">
    <location>
        <begin position="1"/>
        <end position="58"/>
    </location>
</feature>
<feature type="compositionally biased region" description="Low complexity" evidence="1">
    <location>
        <begin position="40"/>
        <end position="49"/>
    </location>
</feature>
<proteinExistence type="predicted"/>
<protein>
    <submittedName>
        <fullName evidence="2">Uncharacterized protein</fullName>
    </submittedName>
</protein>
<name>A0A0F8ZBA6_9ZZZZ</name>
<feature type="compositionally biased region" description="Low complexity" evidence="1">
    <location>
        <begin position="7"/>
        <end position="21"/>
    </location>
</feature>
<evidence type="ECO:0000313" key="2">
    <source>
        <dbReference type="EMBL" id="KKK63749.1"/>
    </source>
</evidence>
<organism evidence="2">
    <name type="scientific">marine sediment metagenome</name>
    <dbReference type="NCBI Taxonomy" id="412755"/>
    <lineage>
        <taxon>unclassified sequences</taxon>
        <taxon>metagenomes</taxon>
        <taxon>ecological metagenomes</taxon>
    </lineage>
</organism>
<feature type="compositionally biased region" description="Polar residues" evidence="1">
    <location>
        <begin position="22"/>
        <end position="32"/>
    </location>
</feature>
<gene>
    <name evidence="2" type="ORF">LCGC14_2991130</name>
</gene>
<feature type="non-terminal residue" evidence="2">
    <location>
        <position position="131"/>
    </location>
</feature>